<sequence length="149" mass="17135">MLALGSIEVNLKTTIKPKRPFLTLIGSMPFILMGLFHLKNGVWFAYVELSLAFISMSVTLGMLLPFSSYVEVKEGKIVIRNLFIKRTLNIDELSEIKYSSRAIYITLLNPESRSINKITYQLFNYNYLIQDIYKLPLVKIVHAVNENKT</sequence>
<gene>
    <name evidence="2" type="ORF">GCE9029_00811</name>
</gene>
<dbReference type="STRING" id="1796497.GCE9029_00811"/>
<dbReference type="EMBL" id="FIZX01000001">
    <property type="protein sequence ID" value="CZF78396.1"/>
    <property type="molecule type" value="Genomic_DNA"/>
</dbReference>
<protein>
    <submittedName>
        <fullName evidence="2">Uncharacterized protein</fullName>
    </submittedName>
</protein>
<name>A0A128EWK1_9GAMM</name>
<accession>A0A128EWK1</accession>
<feature type="transmembrane region" description="Helical" evidence="1">
    <location>
        <begin position="21"/>
        <end position="38"/>
    </location>
</feature>
<keyword evidence="1" id="KW-0472">Membrane</keyword>
<evidence type="ECO:0000313" key="3">
    <source>
        <dbReference type="Proteomes" id="UP000071641"/>
    </source>
</evidence>
<reference evidence="3" key="1">
    <citation type="submission" date="2016-02" db="EMBL/GenBank/DDBJ databases">
        <authorList>
            <person name="Rodrigo-Torres Lidia"/>
            <person name="Arahal R.David."/>
        </authorList>
    </citation>
    <scope>NUCLEOTIDE SEQUENCE [LARGE SCALE GENOMIC DNA]</scope>
    <source>
        <strain evidence="3">CECT 9029</strain>
    </source>
</reference>
<dbReference type="Proteomes" id="UP000071641">
    <property type="component" value="Unassembled WGS sequence"/>
</dbReference>
<keyword evidence="1" id="KW-0812">Transmembrane</keyword>
<organism evidence="2 3">
    <name type="scientific">Grimontia celer</name>
    <dbReference type="NCBI Taxonomy" id="1796497"/>
    <lineage>
        <taxon>Bacteria</taxon>
        <taxon>Pseudomonadati</taxon>
        <taxon>Pseudomonadota</taxon>
        <taxon>Gammaproteobacteria</taxon>
        <taxon>Vibrionales</taxon>
        <taxon>Vibrionaceae</taxon>
        <taxon>Grimontia</taxon>
    </lineage>
</organism>
<dbReference type="AlphaFoldDB" id="A0A128EWK1"/>
<keyword evidence="1" id="KW-1133">Transmembrane helix</keyword>
<feature type="transmembrane region" description="Helical" evidence="1">
    <location>
        <begin position="44"/>
        <end position="66"/>
    </location>
</feature>
<evidence type="ECO:0000313" key="2">
    <source>
        <dbReference type="EMBL" id="CZF78396.1"/>
    </source>
</evidence>
<keyword evidence="3" id="KW-1185">Reference proteome</keyword>
<proteinExistence type="predicted"/>
<evidence type="ECO:0000256" key="1">
    <source>
        <dbReference type="SAM" id="Phobius"/>
    </source>
</evidence>